<dbReference type="AlphaFoldDB" id="A0A7W9LAJ7"/>
<keyword evidence="2" id="KW-1185">Reference proteome</keyword>
<evidence type="ECO:0000313" key="2">
    <source>
        <dbReference type="Proteomes" id="UP000579153"/>
    </source>
</evidence>
<dbReference type="RefSeq" id="WP_185070321.1">
    <property type="nucleotide sequence ID" value="NZ_JACHMB010000001.1"/>
</dbReference>
<comment type="caution">
    <text evidence="1">The sequence shown here is derived from an EMBL/GenBank/DDBJ whole genome shotgun (WGS) entry which is preliminary data.</text>
</comment>
<reference evidence="1 2" key="1">
    <citation type="submission" date="2020-08" db="EMBL/GenBank/DDBJ databases">
        <title>Sequencing the genomes of 1000 actinobacteria strains.</title>
        <authorList>
            <person name="Klenk H.-P."/>
        </authorList>
    </citation>
    <scope>NUCLEOTIDE SEQUENCE [LARGE SCALE GENOMIC DNA]</scope>
    <source>
        <strain evidence="1 2">DSM 45507</strain>
    </source>
</reference>
<dbReference type="Proteomes" id="UP000579153">
    <property type="component" value="Unassembled WGS sequence"/>
</dbReference>
<dbReference type="InterPro" id="IPR029083">
    <property type="entry name" value="Imm32"/>
</dbReference>
<sequence length="95" mass="10388">MSTQKYPTKPITIEIPVYSGTGGLARPWPADYSLEVSSEHGEVEIYGDSAGLRGLAVQLLALAEANVPHHYHCHLDPITGELDRDFTVLTLTRKA</sequence>
<name>A0A7W9LAJ7_9ACTN</name>
<proteinExistence type="predicted"/>
<dbReference type="Pfam" id="PF15566">
    <property type="entry name" value="Imm32"/>
    <property type="match status" value="1"/>
</dbReference>
<gene>
    <name evidence="1" type="ORF">HD596_003511</name>
</gene>
<accession>A0A7W9LAJ7</accession>
<protein>
    <submittedName>
        <fullName evidence="1">Uncharacterized protein</fullName>
    </submittedName>
</protein>
<evidence type="ECO:0000313" key="1">
    <source>
        <dbReference type="EMBL" id="MBB5776755.1"/>
    </source>
</evidence>
<organism evidence="1 2">
    <name type="scientific">Nonomuraea jabiensis</name>
    <dbReference type="NCBI Taxonomy" id="882448"/>
    <lineage>
        <taxon>Bacteria</taxon>
        <taxon>Bacillati</taxon>
        <taxon>Actinomycetota</taxon>
        <taxon>Actinomycetes</taxon>
        <taxon>Streptosporangiales</taxon>
        <taxon>Streptosporangiaceae</taxon>
        <taxon>Nonomuraea</taxon>
    </lineage>
</organism>
<dbReference type="EMBL" id="JACHMB010000001">
    <property type="protein sequence ID" value="MBB5776755.1"/>
    <property type="molecule type" value="Genomic_DNA"/>
</dbReference>